<dbReference type="STRING" id="35608.A0A2U1NMX7"/>
<name>A0A2U1NMX7_ARTAN</name>
<gene>
    <name evidence="1" type="ORF">CTI12_AA246640</name>
</gene>
<comment type="caution">
    <text evidence="1">The sequence shown here is derived from an EMBL/GenBank/DDBJ whole genome shotgun (WGS) entry which is preliminary data.</text>
</comment>
<dbReference type="EMBL" id="PKPP01002500">
    <property type="protein sequence ID" value="PWA74862.1"/>
    <property type="molecule type" value="Genomic_DNA"/>
</dbReference>
<accession>A0A2U1NMX7</accession>
<keyword evidence="2" id="KW-1185">Reference proteome</keyword>
<dbReference type="Proteomes" id="UP000245207">
    <property type="component" value="Unassembled WGS sequence"/>
</dbReference>
<protein>
    <submittedName>
        <fullName evidence="1">Leucine-rich repeat-containing protein</fullName>
    </submittedName>
</protein>
<sequence length="407" mass="47030">MTFLYHFIYTDEIWNSPDASLSDSHTRTTQSRISDNVRRMGKFGYHIIENHGRLVMWWCGDWQCSLVVPSILFTMGLISGLTDCLVKIITDYRTEMALKLLWYRASNKGCDVGQLNSCGGFKPYRGAQKLRLNKTVDIENVMVTGSGVLNDTQNRRTWLEQDAQQRGFQVPQSCSFHSSACFWDSLRFKSMNMVIGSYYYPRKPLLIFQDYLRLIANISAMLLQNKQMCYQLSQAKGKLKKNGANNWKLAMGTMQNKLLQLIQYQGRITMRPIPCPISRKVYFPIYNRRNKDTKHFSDDNLACYLVNSSARCTQQWRRHTPEYARRRSQAVAKSEAKQNKGHEWEASPQALLEIEYIKDVGNCVASQPQARWSMYRVSEALSSVAQELGGSQHYDEFPLLFDTNDTD</sequence>
<dbReference type="AlphaFoldDB" id="A0A2U1NMX7"/>
<evidence type="ECO:0000313" key="1">
    <source>
        <dbReference type="EMBL" id="PWA74862.1"/>
    </source>
</evidence>
<reference evidence="1 2" key="1">
    <citation type="journal article" date="2018" name="Mol. Plant">
        <title>The genome of Artemisia annua provides insight into the evolution of Asteraceae family and artemisinin biosynthesis.</title>
        <authorList>
            <person name="Shen Q."/>
            <person name="Zhang L."/>
            <person name="Liao Z."/>
            <person name="Wang S."/>
            <person name="Yan T."/>
            <person name="Shi P."/>
            <person name="Liu M."/>
            <person name="Fu X."/>
            <person name="Pan Q."/>
            <person name="Wang Y."/>
            <person name="Lv Z."/>
            <person name="Lu X."/>
            <person name="Zhang F."/>
            <person name="Jiang W."/>
            <person name="Ma Y."/>
            <person name="Chen M."/>
            <person name="Hao X."/>
            <person name="Li L."/>
            <person name="Tang Y."/>
            <person name="Lv G."/>
            <person name="Zhou Y."/>
            <person name="Sun X."/>
            <person name="Brodelius P.E."/>
            <person name="Rose J.K.C."/>
            <person name="Tang K."/>
        </authorList>
    </citation>
    <scope>NUCLEOTIDE SEQUENCE [LARGE SCALE GENOMIC DNA]</scope>
    <source>
        <strain evidence="2">cv. Huhao1</strain>
        <tissue evidence="1">Leaf</tissue>
    </source>
</reference>
<proteinExistence type="predicted"/>
<evidence type="ECO:0000313" key="2">
    <source>
        <dbReference type="Proteomes" id="UP000245207"/>
    </source>
</evidence>
<organism evidence="1 2">
    <name type="scientific">Artemisia annua</name>
    <name type="common">Sweet wormwood</name>
    <dbReference type="NCBI Taxonomy" id="35608"/>
    <lineage>
        <taxon>Eukaryota</taxon>
        <taxon>Viridiplantae</taxon>
        <taxon>Streptophyta</taxon>
        <taxon>Embryophyta</taxon>
        <taxon>Tracheophyta</taxon>
        <taxon>Spermatophyta</taxon>
        <taxon>Magnoliopsida</taxon>
        <taxon>eudicotyledons</taxon>
        <taxon>Gunneridae</taxon>
        <taxon>Pentapetalae</taxon>
        <taxon>asterids</taxon>
        <taxon>campanulids</taxon>
        <taxon>Asterales</taxon>
        <taxon>Asteraceae</taxon>
        <taxon>Asteroideae</taxon>
        <taxon>Anthemideae</taxon>
        <taxon>Artemisiinae</taxon>
        <taxon>Artemisia</taxon>
    </lineage>
</organism>